<dbReference type="Pfam" id="PF25002">
    <property type="entry name" value="DUF7780"/>
    <property type="match status" value="1"/>
</dbReference>
<dbReference type="AlphaFoldDB" id="A0AAU9N0H9"/>
<name>A0AAU9N0H9_9ASTR</name>
<sequence length="195" mass="22189">MSLRRWASYPMILGRVRRSYKHVMLVDVKKVLLLGDPLSRVKNQSPESVFLSSTPPPSPPLSARHRPKNSENTHQKTNTINPAVIMGGVRGVRRLSAAMLTEIVRATTNKPHNKRKNSVTESGMLSRLAMNEFTLKTIRLVTSSESIREARFHCLHGLLTILVNRDYMKSKTLRSSCIDWLVARWCMLCYASFKL</sequence>
<keyword evidence="4" id="KW-1185">Reference proteome</keyword>
<evidence type="ECO:0000259" key="2">
    <source>
        <dbReference type="Pfam" id="PF25002"/>
    </source>
</evidence>
<feature type="region of interest" description="Disordered" evidence="1">
    <location>
        <begin position="45"/>
        <end position="78"/>
    </location>
</feature>
<organism evidence="3 4">
    <name type="scientific">Lactuca virosa</name>
    <dbReference type="NCBI Taxonomy" id="75947"/>
    <lineage>
        <taxon>Eukaryota</taxon>
        <taxon>Viridiplantae</taxon>
        <taxon>Streptophyta</taxon>
        <taxon>Embryophyta</taxon>
        <taxon>Tracheophyta</taxon>
        <taxon>Spermatophyta</taxon>
        <taxon>Magnoliopsida</taxon>
        <taxon>eudicotyledons</taxon>
        <taxon>Gunneridae</taxon>
        <taxon>Pentapetalae</taxon>
        <taxon>asterids</taxon>
        <taxon>campanulids</taxon>
        <taxon>Asterales</taxon>
        <taxon>Asteraceae</taxon>
        <taxon>Cichorioideae</taxon>
        <taxon>Cichorieae</taxon>
        <taxon>Lactucinae</taxon>
        <taxon>Lactuca</taxon>
    </lineage>
</organism>
<proteinExistence type="predicted"/>
<accession>A0AAU9N0H9</accession>
<dbReference type="PANTHER" id="PTHR34960">
    <property type="entry name" value="EMB|CAB68146.1-RELATED"/>
    <property type="match status" value="1"/>
</dbReference>
<dbReference type="InterPro" id="IPR056682">
    <property type="entry name" value="DUF7780"/>
</dbReference>
<dbReference type="Proteomes" id="UP001157418">
    <property type="component" value="Unassembled WGS sequence"/>
</dbReference>
<evidence type="ECO:0000256" key="1">
    <source>
        <dbReference type="SAM" id="MobiDB-lite"/>
    </source>
</evidence>
<reference evidence="3 4" key="1">
    <citation type="submission" date="2022-01" db="EMBL/GenBank/DDBJ databases">
        <authorList>
            <person name="Xiong W."/>
            <person name="Schranz E."/>
        </authorList>
    </citation>
    <scope>NUCLEOTIDE SEQUENCE [LARGE SCALE GENOMIC DNA]</scope>
</reference>
<evidence type="ECO:0000313" key="4">
    <source>
        <dbReference type="Proteomes" id="UP001157418"/>
    </source>
</evidence>
<comment type="caution">
    <text evidence="3">The sequence shown here is derived from an EMBL/GenBank/DDBJ whole genome shotgun (WGS) entry which is preliminary data.</text>
</comment>
<protein>
    <recommendedName>
        <fullName evidence="2">DUF7780 domain-containing protein</fullName>
    </recommendedName>
</protein>
<dbReference type="EMBL" id="CAKMRJ010003334">
    <property type="protein sequence ID" value="CAH1432247.1"/>
    <property type="molecule type" value="Genomic_DNA"/>
</dbReference>
<evidence type="ECO:0000313" key="3">
    <source>
        <dbReference type="EMBL" id="CAH1432247.1"/>
    </source>
</evidence>
<dbReference type="PANTHER" id="PTHR34960:SF3">
    <property type="entry name" value="TRANSMEMBRANE PROTEIN"/>
    <property type="match status" value="1"/>
</dbReference>
<gene>
    <name evidence="3" type="ORF">LVIROSA_LOCUS18909</name>
</gene>
<feature type="domain" description="DUF7780" evidence="2">
    <location>
        <begin position="1"/>
        <end position="146"/>
    </location>
</feature>